<dbReference type="EMBL" id="AUZX01002242">
    <property type="protein sequence ID" value="EQD77242.1"/>
    <property type="molecule type" value="Genomic_DNA"/>
</dbReference>
<organism evidence="1">
    <name type="scientific">mine drainage metagenome</name>
    <dbReference type="NCBI Taxonomy" id="410659"/>
    <lineage>
        <taxon>unclassified sequences</taxon>
        <taxon>metagenomes</taxon>
        <taxon>ecological metagenomes</taxon>
    </lineage>
</organism>
<comment type="caution">
    <text evidence="1">The sequence shown here is derived from an EMBL/GenBank/DDBJ whole genome shotgun (WGS) entry which is preliminary data.</text>
</comment>
<evidence type="ECO:0000313" key="1">
    <source>
        <dbReference type="EMBL" id="EQD77242.1"/>
    </source>
</evidence>
<gene>
    <name evidence="1" type="ORF">B1A_03053</name>
</gene>
<dbReference type="Gene3D" id="3.40.47.10">
    <property type="match status" value="1"/>
</dbReference>
<reference evidence="1" key="1">
    <citation type="submission" date="2013-08" db="EMBL/GenBank/DDBJ databases">
        <authorList>
            <person name="Mendez C."/>
            <person name="Richter M."/>
            <person name="Ferrer M."/>
            <person name="Sanchez J."/>
        </authorList>
    </citation>
    <scope>NUCLEOTIDE SEQUENCE</scope>
</reference>
<feature type="non-terminal residue" evidence="1">
    <location>
        <position position="1"/>
    </location>
</feature>
<dbReference type="AlphaFoldDB" id="T1C5G5"/>
<dbReference type="InterPro" id="IPR016039">
    <property type="entry name" value="Thiolase-like"/>
</dbReference>
<dbReference type="SUPFAM" id="SSF53901">
    <property type="entry name" value="Thiolase-like"/>
    <property type="match status" value="1"/>
</dbReference>
<reference evidence="1" key="2">
    <citation type="journal article" date="2014" name="ISME J.">
        <title>Microbial stratification in low pH oxic and suboxic macroscopic growths along an acid mine drainage.</title>
        <authorList>
            <person name="Mendez-Garcia C."/>
            <person name="Mesa V."/>
            <person name="Sprenger R.R."/>
            <person name="Richter M."/>
            <person name="Diez M.S."/>
            <person name="Solano J."/>
            <person name="Bargiela R."/>
            <person name="Golyshina O.V."/>
            <person name="Manteca A."/>
            <person name="Ramos J.L."/>
            <person name="Gallego J.R."/>
            <person name="Llorente I."/>
            <person name="Martins Dos Santos V.A."/>
            <person name="Jensen O.N."/>
            <person name="Pelaez A.I."/>
            <person name="Sanchez J."/>
            <person name="Ferrer M."/>
        </authorList>
    </citation>
    <scope>NUCLEOTIDE SEQUENCE</scope>
</reference>
<protein>
    <recommendedName>
        <fullName evidence="2">Beta-ketoacyl synthase</fullName>
    </recommendedName>
</protein>
<sequence>QDRILFPDCGIYIGSGLGPIGNNIETQKQLIRDATIPKPFNFINTLGASAGFYVAKNLNLNGQNYFISRRRGSLQAVLSAATTDLSLGIIRQALAGVVEEVTLPVSEHRLRQGLRNDVTVAEGSHWFLLQTGAGLCTEN</sequence>
<evidence type="ECO:0008006" key="2">
    <source>
        <dbReference type="Google" id="ProtNLM"/>
    </source>
</evidence>
<accession>T1C5G5</accession>
<name>T1C5G5_9ZZZZ</name>
<proteinExistence type="predicted"/>
<dbReference type="GO" id="GO:0016746">
    <property type="term" value="F:acyltransferase activity"/>
    <property type="evidence" value="ECO:0007669"/>
    <property type="project" value="InterPro"/>
</dbReference>